<name>A0A4Y2LFS6_ARAVE</name>
<comment type="caution">
    <text evidence="1">The sequence shown here is derived from an EMBL/GenBank/DDBJ whole genome shotgun (WGS) entry which is preliminary data.</text>
</comment>
<sequence>MDSSATVPLFSSIRVVGDMNGRSFISPLRVPLLTTGLTAFSPLSEQQRAEMRPTSIEDAWPVTAGLGVRVLKDPKKHKKGKSHSLGQRIAHAPTDPEGFFKFIKGLGIIDEILEPGPFVAVCGFN</sequence>
<gene>
    <name evidence="1" type="ORF">AVEN_175740_1</name>
</gene>
<dbReference type="AlphaFoldDB" id="A0A4Y2LFS6"/>
<dbReference type="EMBL" id="BGPR01118420">
    <property type="protein sequence ID" value="GBN12823.1"/>
    <property type="molecule type" value="Genomic_DNA"/>
</dbReference>
<reference evidence="1 2" key="1">
    <citation type="journal article" date="2019" name="Sci. Rep.">
        <title>Orb-weaving spider Araneus ventricosus genome elucidates the spidroin gene catalogue.</title>
        <authorList>
            <person name="Kono N."/>
            <person name="Nakamura H."/>
            <person name="Ohtoshi R."/>
            <person name="Moran D.A.P."/>
            <person name="Shinohara A."/>
            <person name="Yoshida Y."/>
            <person name="Fujiwara M."/>
            <person name="Mori M."/>
            <person name="Tomita M."/>
            <person name="Arakawa K."/>
        </authorList>
    </citation>
    <scope>NUCLEOTIDE SEQUENCE [LARGE SCALE GENOMIC DNA]</scope>
</reference>
<accession>A0A4Y2LFS6</accession>
<organism evidence="1 2">
    <name type="scientific">Araneus ventricosus</name>
    <name type="common">Orbweaver spider</name>
    <name type="synonym">Epeira ventricosa</name>
    <dbReference type="NCBI Taxonomy" id="182803"/>
    <lineage>
        <taxon>Eukaryota</taxon>
        <taxon>Metazoa</taxon>
        <taxon>Ecdysozoa</taxon>
        <taxon>Arthropoda</taxon>
        <taxon>Chelicerata</taxon>
        <taxon>Arachnida</taxon>
        <taxon>Araneae</taxon>
        <taxon>Araneomorphae</taxon>
        <taxon>Entelegynae</taxon>
        <taxon>Araneoidea</taxon>
        <taxon>Araneidae</taxon>
        <taxon>Araneus</taxon>
    </lineage>
</organism>
<keyword evidence="2" id="KW-1185">Reference proteome</keyword>
<dbReference type="Proteomes" id="UP000499080">
    <property type="component" value="Unassembled WGS sequence"/>
</dbReference>
<evidence type="ECO:0000313" key="2">
    <source>
        <dbReference type="Proteomes" id="UP000499080"/>
    </source>
</evidence>
<evidence type="ECO:0000313" key="1">
    <source>
        <dbReference type="EMBL" id="GBN12823.1"/>
    </source>
</evidence>
<protein>
    <submittedName>
        <fullName evidence="1">Uncharacterized protein</fullName>
    </submittedName>
</protein>
<proteinExistence type="predicted"/>